<comment type="subcellular location">
    <subcellularLocation>
        <location evidence="1">Cell membrane</location>
        <topology evidence="1">Peripheral membrane protein</topology>
        <orientation evidence="1">Cytoplasmic side</orientation>
    </subcellularLocation>
</comment>
<dbReference type="GO" id="GO:0005525">
    <property type="term" value="F:GTP binding"/>
    <property type="evidence" value="ECO:0007669"/>
    <property type="project" value="UniProtKB-UniRule"/>
</dbReference>
<comment type="caution">
    <text evidence="17">The sequence shown here is derived from an EMBL/GenBank/DDBJ whole genome shotgun (WGS) entry which is preliminary data.</text>
</comment>
<evidence type="ECO:0000256" key="2">
    <source>
        <dbReference type="ARBA" id="ARBA00008531"/>
    </source>
</evidence>
<dbReference type="Pfam" id="PF00448">
    <property type="entry name" value="SRP54"/>
    <property type="match status" value="1"/>
</dbReference>
<dbReference type="SMART" id="SM00962">
    <property type="entry name" value="SRP54"/>
    <property type="match status" value="1"/>
</dbReference>
<dbReference type="Gene3D" id="1.20.120.1380">
    <property type="entry name" value="Flagellar FlhF biosynthesis protein, N domain"/>
    <property type="match status" value="1"/>
</dbReference>
<sequence length="501" mass="54628">MKIRRFFGKDMREALSQVKAELGSDAVIMSNRKVADGIELVAAYDKEPEAKLNISKTSSKGSAKSATPSLSEIIGDDGPDSLKALLEKQHSGAAPYNQTAAPGDSSAHLGSASLNRNSEANVDQPASVNAQHANNIASHLDFSDAFIDEVEAQQPANGYFNSRDANAREFNASKMNEDDAFPKHQASSIKNDVPTQSAELAQIKEELASLRGVLQHQVADLMEAKQSRQKPVHQYLIARLTEMGLSKALSKQLISYTPGHYNERDAWVYLLNLLANRINVTGNDILTAQGAVALVGPTGTGKTTTVAKLAARYAQKYGADSVAMITIDTYRIAAFEQLATYGKIIGCTVRKAQSSEELADLLFQLRHKRLVLIDTAGFSQRDSRLIKQIKHFDNGQMPPVKKYLVAQANTQYPALQRIIKAYDDIELSGCIFTKLDECYSLGEVLSAAVEYQLPVSYVTDGQKVPEDIKIAEAKSLVSAAAKLYKKYGLDHTSNNNDIKTA</sequence>
<dbReference type="GO" id="GO:0006614">
    <property type="term" value="P:SRP-dependent cotranslational protein targeting to membrane"/>
    <property type="evidence" value="ECO:0007669"/>
    <property type="project" value="UniProtKB-UniRule"/>
</dbReference>
<evidence type="ECO:0000313" key="17">
    <source>
        <dbReference type="EMBL" id="NDW20689.1"/>
    </source>
</evidence>
<dbReference type="RefSeq" id="WP_163110298.1">
    <property type="nucleotide sequence ID" value="NZ_JAAAWP010000002.1"/>
</dbReference>
<evidence type="ECO:0000256" key="4">
    <source>
        <dbReference type="ARBA" id="ARBA00022448"/>
    </source>
</evidence>
<reference evidence="17 18" key="1">
    <citation type="submission" date="2020-01" db="EMBL/GenBank/DDBJ databases">
        <title>Genomes of bacteria type strains.</title>
        <authorList>
            <person name="Chen J."/>
            <person name="Zhu S."/>
            <person name="Yang J."/>
        </authorList>
    </citation>
    <scope>NUCLEOTIDE SEQUENCE [LARGE SCALE GENOMIC DNA]</scope>
    <source>
        <strain evidence="17 18">LMG 22958</strain>
    </source>
</reference>
<dbReference type="GO" id="GO:0003924">
    <property type="term" value="F:GTPase activity"/>
    <property type="evidence" value="ECO:0007669"/>
    <property type="project" value="UniProtKB-UniRule"/>
</dbReference>
<comment type="similarity">
    <text evidence="2">Belongs to the GTP-binding SRP family.</text>
</comment>
<dbReference type="GO" id="GO:0044781">
    <property type="term" value="P:bacterial-type flagellum organization"/>
    <property type="evidence" value="ECO:0007669"/>
    <property type="project" value="UniProtKB-UniRule"/>
</dbReference>
<keyword evidence="18" id="KW-1185">Reference proteome</keyword>
<keyword evidence="17" id="KW-0969">Cilium</keyword>
<feature type="domain" description="SRP54-type proteins GTP-binding" evidence="16">
    <location>
        <begin position="289"/>
        <end position="482"/>
    </location>
</feature>
<dbReference type="SUPFAM" id="SSF52540">
    <property type="entry name" value="P-loop containing nucleoside triphosphate hydrolases"/>
    <property type="match status" value="1"/>
</dbReference>
<evidence type="ECO:0000256" key="10">
    <source>
        <dbReference type="ARBA" id="ARBA00023136"/>
    </source>
</evidence>
<organism evidence="17 18">
    <name type="scientific">Alteromonas hispanica</name>
    <dbReference type="NCBI Taxonomy" id="315421"/>
    <lineage>
        <taxon>Bacteria</taxon>
        <taxon>Pseudomonadati</taxon>
        <taxon>Pseudomonadota</taxon>
        <taxon>Gammaproteobacteria</taxon>
        <taxon>Alteromonadales</taxon>
        <taxon>Alteromonadaceae</taxon>
        <taxon>Alteromonas/Salinimonas group</taxon>
        <taxon>Alteromonas</taxon>
    </lineage>
</organism>
<evidence type="ECO:0000256" key="6">
    <source>
        <dbReference type="ARBA" id="ARBA00022741"/>
    </source>
</evidence>
<gene>
    <name evidence="17" type="primary">flhF</name>
    <name evidence="17" type="ORF">GTW09_04025</name>
</gene>
<evidence type="ECO:0000256" key="13">
    <source>
        <dbReference type="NCBIfam" id="TIGR03499"/>
    </source>
</evidence>
<dbReference type="InterPro" id="IPR027417">
    <property type="entry name" value="P-loop_NTPase"/>
</dbReference>
<keyword evidence="10" id="KW-0472">Membrane</keyword>
<feature type="compositionally biased region" description="Low complexity" evidence="14">
    <location>
        <begin position="55"/>
        <end position="69"/>
    </location>
</feature>
<accession>A0A6L9MR64</accession>
<evidence type="ECO:0000259" key="16">
    <source>
        <dbReference type="SMART" id="SM00962"/>
    </source>
</evidence>
<evidence type="ECO:0000256" key="8">
    <source>
        <dbReference type="ARBA" id="ARBA00022927"/>
    </source>
</evidence>
<name>A0A6L9MR64_9ALTE</name>
<keyword evidence="5" id="KW-1003">Cell membrane</keyword>
<dbReference type="InterPro" id="IPR000897">
    <property type="entry name" value="SRP54_GTPase_dom"/>
</dbReference>
<keyword evidence="11" id="KW-1006">Bacterial flagellum protein export</keyword>
<dbReference type="InterPro" id="IPR047040">
    <property type="entry name" value="FlhF__GTPase_dom"/>
</dbReference>
<evidence type="ECO:0000313" key="18">
    <source>
        <dbReference type="Proteomes" id="UP000478837"/>
    </source>
</evidence>
<dbReference type="PANTHER" id="PTHR43134">
    <property type="entry name" value="SIGNAL RECOGNITION PARTICLE RECEPTOR SUBUNIT ALPHA"/>
    <property type="match status" value="1"/>
</dbReference>
<protein>
    <recommendedName>
        <fullName evidence="3 13">Flagellar biosynthesis protein FlhF</fullName>
    </recommendedName>
</protein>
<keyword evidence="6" id="KW-0547">Nucleotide-binding</keyword>
<dbReference type="GO" id="GO:0005047">
    <property type="term" value="F:signal recognition particle binding"/>
    <property type="evidence" value="ECO:0007669"/>
    <property type="project" value="TreeGrafter"/>
</dbReference>
<dbReference type="NCBIfam" id="TIGR03499">
    <property type="entry name" value="FlhF"/>
    <property type="match status" value="1"/>
</dbReference>
<dbReference type="SMART" id="SM00382">
    <property type="entry name" value="AAA"/>
    <property type="match status" value="1"/>
</dbReference>
<keyword evidence="17" id="KW-0282">Flagellum</keyword>
<proteinExistence type="inferred from homology"/>
<comment type="function">
    <text evidence="12">Necessary for flagellar biosynthesis. May be involved in translocation of the flagellum.</text>
</comment>
<evidence type="ECO:0000256" key="5">
    <source>
        <dbReference type="ARBA" id="ARBA00022475"/>
    </source>
</evidence>
<evidence type="ECO:0000256" key="14">
    <source>
        <dbReference type="SAM" id="MobiDB-lite"/>
    </source>
</evidence>
<keyword evidence="7" id="KW-1005">Bacterial flagellum biogenesis</keyword>
<evidence type="ECO:0000256" key="12">
    <source>
        <dbReference type="ARBA" id="ARBA00025337"/>
    </source>
</evidence>
<keyword evidence="8" id="KW-0653">Protein transport</keyword>
<dbReference type="AlphaFoldDB" id="A0A6L9MR64"/>
<evidence type="ECO:0000256" key="7">
    <source>
        <dbReference type="ARBA" id="ARBA00022795"/>
    </source>
</evidence>
<evidence type="ECO:0000256" key="1">
    <source>
        <dbReference type="ARBA" id="ARBA00004413"/>
    </source>
</evidence>
<dbReference type="Gene3D" id="3.40.50.300">
    <property type="entry name" value="P-loop containing nucleotide triphosphate hydrolases"/>
    <property type="match status" value="1"/>
</dbReference>
<dbReference type="GO" id="GO:0005886">
    <property type="term" value="C:plasma membrane"/>
    <property type="evidence" value="ECO:0007669"/>
    <property type="project" value="UniProtKB-SubCell"/>
</dbReference>
<evidence type="ECO:0000256" key="9">
    <source>
        <dbReference type="ARBA" id="ARBA00023134"/>
    </source>
</evidence>
<keyword evidence="9" id="KW-0342">GTP-binding</keyword>
<evidence type="ECO:0000256" key="11">
    <source>
        <dbReference type="ARBA" id="ARBA00023225"/>
    </source>
</evidence>
<dbReference type="InterPro" id="IPR003593">
    <property type="entry name" value="AAA+_ATPase"/>
</dbReference>
<dbReference type="Proteomes" id="UP000478837">
    <property type="component" value="Unassembled WGS sequence"/>
</dbReference>
<dbReference type="EMBL" id="JAAAWP010000002">
    <property type="protein sequence ID" value="NDW20689.1"/>
    <property type="molecule type" value="Genomic_DNA"/>
</dbReference>
<dbReference type="FunFam" id="3.40.50.300:FF:000695">
    <property type="entry name" value="Flagellar biosynthesis regulator FlhF"/>
    <property type="match status" value="1"/>
</dbReference>
<keyword evidence="17" id="KW-0966">Cell projection</keyword>
<dbReference type="PANTHER" id="PTHR43134:SF3">
    <property type="entry name" value="FLAGELLAR BIOSYNTHESIS PROTEIN FLHF"/>
    <property type="match status" value="1"/>
</dbReference>
<dbReference type="CDD" id="cd17873">
    <property type="entry name" value="FlhF"/>
    <property type="match status" value="1"/>
</dbReference>
<keyword evidence="4" id="KW-0813">Transport</keyword>
<evidence type="ECO:0000259" key="15">
    <source>
        <dbReference type="SMART" id="SM00382"/>
    </source>
</evidence>
<feature type="region of interest" description="Disordered" evidence="14">
    <location>
        <begin position="55"/>
        <end position="74"/>
    </location>
</feature>
<dbReference type="GO" id="GO:0015031">
    <property type="term" value="P:protein transport"/>
    <property type="evidence" value="ECO:0007669"/>
    <property type="project" value="UniProtKB-KW"/>
</dbReference>
<dbReference type="InterPro" id="IPR020006">
    <property type="entry name" value="FlhF"/>
</dbReference>
<evidence type="ECO:0000256" key="3">
    <source>
        <dbReference type="ARBA" id="ARBA00014919"/>
    </source>
</evidence>
<feature type="domain" description="AAA+ ATPase" evidence="15">
    <location>
        <begin position="288"/>
        <end position="426"/>
    </location>
</feature>